<keyword evidence="1" id="KW-1133">Transmembrane helix</keyword>
<evidence type="ECO:0008006" key="4">
    <source>
        <dbReference type="Google" id="ProtNLM"/>
    </source>
</evidence>
<keyword evidence="1" id="KW-0812">Transmembrane</keyword>
<dbReference type="AlphaFoldDB" id="A0A3E2NX47"/>
<dbReference type="EMBL" id="QWDE01000001">
    <property type="protein sequence ID" value="RFZ85594.1"/>
    <property type="molecule type" value="Genomic_DNA"/>
</dbReference>
<organism evidence="2 3">
    <name type="scientific">Mucilaginibacter terrenus</name>
    <dbReference type="NCBI Taxonomy" id="2482727"/>
    <lineage>
        <taxon>Bacteria</taxon>
        <taxon>Pseudomonadati</taxon>
        <taxon>Bacteroidota</taxon>
        <taxon>Sphingobacteriia</taxon>
        <taxon>Sphingobacteriales</taxon>
        <taxon>Sphingobacteriaceae</taxon>
        <taxon>Mucilaginibacter</taxon>
    </lineage>
</organism>
<dbReference type="OrthoDB" id="1419682at2"/>
<dbReference type="RefSeq" id="WP_117382491.1">
    <property type="nucleotide sequence ID" value="NZ_QWDE01000001.1"/>
</dbReference>
<accession>A0A3E2NX47</accession>
<sequence length="464" mass="50108">MDDQFDKKLASRIREVFDNYEHPEADMAWAELRKKFPAKQEERKVAWLWWSSAAAILLIMLGIGIWAINKPHKEDTIAIKPAKQVPVQLPVDSATTIIKKPSSSLDIKGDADIASVTKTGKNHTNIDPFGTVKTSRLSSPQKATNFYPVAPAKDGTINSAAKSNEVVASTIPLANNQDAVAKSNDITSATTPARTDEQQPNTAVANPSASVIAQQPAAAKTINDLFKEDVNLKKQATEKKEAKRVNFSVYAATYFNYADGSANQVNAGAGVTSDIRLSRNFKLSTGVMLAQNSLQYDNAPPPAPTNRAASFAAAVDANVKKESLFAASSTSPEFDRFNATLVGLDIPLNIKFEFNPAKSNAYVSAGLSSGTFIDERYTARYTYRTNGIAGAGITSQDQTSTQSFGSFYFAKTVNFALGFGTPVGKNRLVIEPFLKYPIGGMGSQDIRFGSGGVNLKFNFKSSKK</sequence>
<feature type="transmembrane region" description="Helical" evidence="1">
    <location>
        <begin position="45"/>
        <end position="68"/>
    </location>
</feature>
<evidence type="ECO:0000256" key="1">
    <source>
        <dbReference type="SAM" id="Phobius"/>
    </source>
</evidence>
<proteinExistence type="predicted"/>
<comment type="caution">
    <text evidence="2">The sequence shown here is derived from an EMBL/GenBank/DDBJ whole genome shotgun (WGS) entry which is preliminary data.</text>
</comment>
<gene>
    <name evidence="2" type="ORF">DYU05_08355</name>
</gene>
<evidence type="ECO:0000313" key="2">
    <source>
        <dbReference type="EMBL" id="RFZ85594.1"/>
    </source>
</evidence>
<evidence type="ECO:0000313" key="3">
    <source>
        <dbReference type="Proteomes" id="UP000260823"/>
    </source>
</evidence>
<keyword evidence="1" id="KW-0472">Membrane</keyword>
<protein>
    <recommendedName>
        <fullName evidence="4">Outer membrane protein beta-barrel domain-containing protein</fullName>
    </recommendedName>
</protein>
<name>A0A3E2NX47_9SPHI</name>
<dbReference type="Proteomes" id="UP000260823">
    <property type="component" value="Unassembled WGS sequence"/>
</dbReference>
<reference evidence="2 3" key="1">
    <citation type="submission" date="2018-08" db="EMBL/GenBank/DDBJ databases">
        <title>Mucilaginibacter terrae sp. nov., isolated from manganese diggings.</title>
        <authorList>
            <person name="Huang Y."/>
            <person name="Zhou Z."/>
        </authorList>
    </citation>
    <scope>NUCLEOTIDE SEQUENCE [LARGE SCALE GENOMIC DNA]</scope>
    <source>
        <strain evidence="2 3">ZH6</strain>
    </source>
</reference>
<keyword evidence="3" id="KW-1185">Reference proteome</keyword>